<proteinExistence type="inferred from homology"/>
<evidence type="ECO:0000313" key="4">
    <source>
        <dbReference type="EMBL" id="MFI2488979.1"/>
    </source>
</evidence>
<dbReference type="EMBL" id="JBIRYI010000012">
    <property type="protein sequence ID" value="MFI2488979.1"/>
    <property type="molecule type" value="Genomic_DNA"/>
</dbReference>
<evidence type="ECO:0000259" key="3">
    <source>
        <dbReference type="Pfam" id="PF00582"/>
    </source>
</evidence>
<dbReference type="Gene3D" id="3.40.50.620">
    <property type="entry name" value="HUPs"/>
    <property type="match status" value="2"/>
</dbReference>
<feature type="domain" description="UspA" evidence="3">
    <location>
        <begin position="24"/>
        <end position="159"/>
    </location>
</feature>
<dbReference type="SUPFAM" id="SSF52402">
    <property type="entry name" value="Adenine nucleotide alpha hydrolases-like"/>
    <property type="match status" value="2"/>
</dbReference>
<reference evidence="4 5" key="1">
    <citation type="submission" date="2024-10" db="EMBL/GenBank/DDBJ databases">
        <title>The Natural Products Discovery Center: Release of the First 8490 Sequenced Strains for Exploring Actinobacteria Biosynthetic Diversity.</title>
        <authorList>
            <person name="Kalkreuter E."/>
            <person name="Kautsar S.A."/>
            <person name="Yang D."/>
            <person name="Bader C.D."/>
            <person name="Teijaro C.N."/>
            <person name="Fluegel L."/>
            <person name="Davis C.M."/>
            <person name="Simpson J.R."/>
            <person name="Lauterbach L."/>
            <person name="Steele A.D."/>
            <person name="Gui C."/>
            <person name="Meng S."/>
            <person name="Li G."/>
            <person name="Viehrig K."/>
            <person name="Ye F."/>
            <person name="Su P."/>
            <person name="Kiefer A.F."/>
            <person name="Nichols A."/>
            <person name="Cepeda A.J."/>
            <person name="Yan W."/>
            <person name="Fan B."/>
            <person name="Jiang Y."/>
            <person name="Adhikari A."/>
            <person name="Zheng C.-J."/>
            <person name="Schuster L."/>
            <person name="Cowan T.M."/>
            <person name="Smanski M.J."/>
            <person name="Chevrette M.G."/>
            <person name="De Carvalho L.P.S."/>
            <person name="Shen B."/>
        </authorList>
    </citation>
    <scope>NUCLEOTIDE SEQUENCE [LARGE SCALE GENOMIC DNA]</scope>
    <source>
        <strain evidence="4 5">NPDC019481</strain>
    </source>
</reference>
<gene>
    <name evidence="4" type="ORF">ACH47X_18870</name>
</gene>
<dbReference type="RefSeq" id="WP_397406062.1">
    <property type="nucleotide sequence ID" value="NZ_JBIRYI010000012.1"/>
</dbReference>
<evidence type="ECO:0000256" key="2">
    <source>
        <dbReference type="SAM" id="MobiDB-lite"/>
    </source>
</evidence>
<dbReference type="Pfam" id="PF00582">
    <property type="entry name" value="Usp"/>
    <property type="match status" value="2"/>
</dbReference>
<dbReference type="PANTHER" id="PTHR46268">
    <property type="entry name" value="STRESS RESPONSE PROTEIN NHAX"/>
    <property type="match status" value="1"/>
</dbReference>
<sequence length="325" mass="34306">MTSPVARPSEAAMPMDGGRRPAPVVVAVDGSDRSAGAVRYAINEARLRGSGMRMVHVVPAPLPESGLWPAEAGDVDYLERTGRGIVNREVARARAAAPDLEIEPVLALGPRVAQLVTASSSGDLMVLGRETRRGAERLVARATTAEVVGRVDLPVTVVPARWQETRLGRIVVGIKTFTSAGELLSHALSTAAARHAAVRVVHAVEVPDLAADLGVADAYADDSVAVATRLLEQVVGERSAAHPTVPVETAVLPGRPDEVLVAAAADADVLMVARHHRGMRHPARLGRVPRAILTVCDTPVEVLPLRRTAENMPLVLENAGETLRN</sequence>
<comment type="similarity">
    <text evidence="1">Belongs to the universal stress protein A family.</text>
</comment>
<protein>
    <submittedName>
        <fullName evidence="4">Universal stress protein</fullName>
    </submittedName>
</protein>
<dbReference type="InterPro" id="IPR014729">
    <property type="entry name" value="Rossmann-like_a/b/a_fold"/>
</dbReference>
<feature type="region of interest" description="Disordered" evidence="2">
    <location>
        <begin position="1"/>
        <end position="20"/>
    </location>
</feature>
<evidence type="ECO:0000256" key="1">
    <source>
        <dbReference type="ARBA" id="ARBA00008791"/>
    </source>
</evidence>
<comment type="caution">
    <text evidence="4">The sequence shown here is derived from an EMBL/GenBank/DDBJ whole genome shotgun (WGS) entry which is preliminary data.</text>
</comment>
<feature type="domain" description="UspA" evidence="3">
    <location>
        <begin position="169"/>
        <end position="302"/>
    </location>
</feature>
<organism evidence="4 5">
    <name type="scientific">Promicromonospora kroppenstedtii</name>
    <dbReference type="NCBI Taxonomy" id="440482"/>
    <lineage>
        <taxon>Bacteria</taxon>
        <taxon>Bacillati</taxon>
        <taxon>Actinomycetota</taxon>
        <taxon>Actinomycetes</taxon>
        <taxon>Micrococcales</taxon>
        <taxon>Promicromonosporaceae</taxon>
        <taxon>Promicromonospora</taxon>
    </lineage>
</organism>
<evidence type="ECO:0000313" key="5">
    <source>
        <dbReference type="Proteomes" id="UP001611580"/>
    </source>
</evidence>
<keyword evidence="5" id="KW-1185">Reference proteome</keyword>
<accession>A0ABW7XN69</accession>
<dbReference type="InterPro" id="IPR006016">
    <property type="entry name" value="UspA"/>
</dbReference>
<dbReference type="Proteomes" id="UP001611580">
    <property type="component" value="Unassembled WGS sequence"/>
</dbReference>
<dbReference type="PRINTS" id="PR01438">
    <property type="entry name" value="UNVRSLSTRESS"/>
</dbReference>
<dbReference type="InterPro" id="IPR006015">
    <property type="entry name" value="Universal_stress_UspA"/>
</dbReference>
<dbReference type="PANTHER" id="PTHR46268:SF6">
    <property type="entry name" value="UNIVERSAL STRESS PROTEIN UP12"/>
    <property type="match status" value="1"/>
</dbReference>
<name>A0ABW7XN69_9MICO</name>